<dbReference type="Gene3D" id="2.160.20.20">
    <property type="match status" value="1"/>
</dbReference>
<feature type="signal peptide" evidence="2">
    <location>
        <begin position="1"/>
        <end position="30"/>
    </location>
</feature>
<dbReference type="PANTHER" id="PTHR12338:SF5">
    <property type="entry name" value="ANTIGEN 43-RELATED"/>
    <property type="match status" value="1"/>
</dbReference>
<dbReference type="InterPro" id="IPR011050">
    <property type="entry name" value="Pectin_lyase_fold/virulence"/>
</dbReference>
<proteinExistence type="predicted"/>
<dbReference type="InterPro" id="IPR043990">
    <property type="entry name" value="AC_1"/>
</dbReference>
<dbReference type="Gene3D" id="2.40.128.130">
    <property type="entry name" value="Autotransporter beta-domain"/>
    <property type="match status" value="1"/>
</dbReference>
<accession>A0A3J5QX64</accession>
<sequence>MNIETTSQTNRKKIITFALLFASLPGTIYANNAMAQSVTGSGDVLVSPNAASDAPTEPAPITSPNWVTGKELIVGQSGVGNIDIKDGGSISATALNTGFKNSSTGRVNVDGYDVSTGKHSSLEIFRLDVGNQGNGELNISNGGQVTTKNGATTIAIAGGPGIINIDGVAPDGVSSTLRTGGLVIGNGSHGTVNVTNGGELYSDYANLSQSDVGSGTATIRGVHPSGTASAWKAVSVELGTLGDGTLNVFDGGSVLVKEYITAGALGGTGTLNVSGVKMGHPSTIKTGEEVLMGTSGIFVIPGSHSTGTLNLSDGGIFEAPLIQLGVDNDTTGTINIGTGSMAGILKTPIVTTGTGNATVNFNHTDNIEFSPKLTGLMTVTKSAAGITTLMTTSDYTGTTTVSGGTLKAGAANVFSQRSDFTLYAPGVLSVNDHDQIIKNLNNAGTVDLGQVAGTTLTVRNNYAGNNGTLLLRTKLGDDTSVTDRLVVNGNTTGTTNVRVKNDGGVGDLTNKGIEIIHVNGKSDGNFLLQGRVVAGAYDYFLHKGTPESGNGNWYLRSELPTQKPETPVKPEAPESPVIPPESPVETPEVPTTKPSFDVLRPEAGVYTANIAAANTLFTTTMHERLGETYYTDVLTGEKKATSMWLRNTGGHNNWRDSSGELKTQSNRYLLQMGGDIAQWVSPDNSRIHLGVMAGYASQQTKTRSSLTNYQAKGSLSGYTAGIYGIWQENDGIDNGAYVDTWAQYNWFSNQINGEQIDDESYKSRGIVASLETGYTIKVGEVVERQGRINAWYIQPQAQLTWMGVKAPSHTEANGTDIKSMGDGNIQTRLGLRTYIKGHSSMDEGNERNFEPFIEMNWLHNTKNFGVRMNGAEIYQNGASDLGEIKLGTDGQINSSLNLWGQIITQIGGKGYNDTQATLGIKYIF</sequence>
<dbReference type="SUPFAM" id="SSF103515">
    <property type="entry name" value="Autotransporter"/>
    <property type="match status" value="1"/>
</dbReference>
<dbReference type="NCBIfam" id="TIGR04393">
    <property type="entry name" value="rpt_T5SS_PEPC"/>
    <property type="match status" value="1"/>
</dbReference>
<dbReference type="AlphaFoldDB" id="A0A3J5QX64"/>
<dbReference type="InterPro" id="IPR050909">
    <property type="entry name" value="Bact_Autotransporter_VF"/>
</dbReference>
<gene>
    <name evidence="4" type="ORF">EEN88_05565</name>
</gene>
<evidence type="ECO:0000256" key="1">
    <source>
        <dbReference type="SAM" id="MobiDB-lite"/>
    </source>
</evidence>
<keyword evidence="2" id="KW-0732">Signal</keyword>
<dbReference type="SMART" id="SM00869">
    <property type="entry name" value="Autotransporter"/>
    <property type="match status" value="1"/>
</dbReference>
<dbReference type="InterPro" id="IPR012332">
    <property type="entry name" value="Autotransporter_pectin_lyase_C"/>
</dbReference>
<dbReference type="InterPro" id="IPR030895">
    <property type="entry name" value="T5SS_PEPC_rpt"/>
</dbReference>
<reference evidence="4" key="1">
    <citation type="submission" date="2018-11" db="EMBL/GenBank/DDBJ databases">
        <authorList>
            <consortium name="PulseNet: The National Subtyping Network for Foodborne Disease Surveillance"/>
            <person name="Tarr C.L."/>
            <person name="Trees E."/>
            <person name="Katz L.S."/>
            <person name="Carleton-Romer H.A."/>
            <person name="Stroika S."/>
            <person name="Kucerova Z."/>
            <person name="Roache K.F."/>
            <person name="Sabol A.L."/>
            <person name="Besser J."/>
            <person name="Gerner-Smidt P."/>
        </authorList>
    </citation>
    <scope>NUCLEOTIDE SEQUENCE [LARGE SCALE GENOMIC DNA]</scope>
    <source>
        <strain evidence="4">PNUSAS059687</strain>
    </source>
</reference>
<dbReference type="GO" id="GO:0019867">
    <property type="term" value="C:outer membrane"/>
    <property type="evidence" value="ECO:0007669"/>
    <property type="project" value="InterPro"/>
</dbReference>
<dbReference type="InterPro" id="IPR036709">
    <property type="entry name" value="Autotransporte_beta_dom_sf"/>
</dbReference>
<dbReference type="EMBL" id="RNUA01000011">
    <property type="protein sequence ID" value="MHS97348.1"/>
    <property type="molecule type" value="Genomic_DNA"/>
</dbReference>
<dbReference type="Pfam" id="PF18883">
    <property type="entry name" value="AC_1"/>
    <property type="match status" value="1"/>
</dbReference>
<dbReference type="Pfam" id="PF03797">
    <property type="entry name" value="Autotransporter"/>
    <property type="match status" value="1"/>
</dbReference>
<name>A0A3J5QX64_SALER</name>
<evidence type="ECO:0000259" key="3">
    <source>
        <dbReference type="PROSITE" id="PS51208"/>
    </source>
</evidence>
<dbReference type="PROSITE" id="PS51208">
    <property type="entry name" value="AUTOTRANSPORTER"/>
    <property type="match status" value="1"/>
</dbReference>
<dbReference type="InterPro" id="IPR005546">
    <property type="entry name" value="Autotransporte_beta"/>
</dbReference>
<dbReference type="InterPro" id="IPR006315">
    <property type="entry name" value="OM_autotransptr_brl_dom"/>
</dbReference>
<feature type="region of interest" description="Disordered" evidence="1">
    <location>
        <begin position="561"/>
        <end position="594"/>
    </location>
</feature>
<dbReference type="PANTHER" id="PTHR12338">
    <property type="entry name" value="AUTOTRANSPORTER"/>
    <property type="match status" value="1"/>
</dbReference>
<evidence type="ECO:0000313" key="4">
    <source>
        <dbReference type="EMBL" id="MHS97348.1"/>
    </source>
</evidence>
<dbReference type="NCBIfam" id="TIGR01414">
    <property type="entry name" value="autotrans_barl"/>
    <property type="match status" value="1"/>
</dbReference>
<evidence type="ECO:0000256" key="2">
    <source>
        <dbReference type="SAM" id="SignalP"/>
    </source>
</evidence>
<feature type="domain" description="Autotransporter" evidence="3">
    <location>
        <begin position="636"/>
        <end position="924"/>
    </location>
</feature>
<feature type="compositionally biased region" description="Low complexity" evidence="1">
    <location>
        <begin position="583"/>
        <end position="594"/>
    </location>
</feature>
<dbReference type="Proteomes" id="UP000839513">
    <property type="component" value="Unassembled WGS sequence"/>
</dbReference>
<feature type="chain" id="PRO_5030077775" evidence="2">
    <location>
        <begin position="31"/>
        <end position="924"/>
    </location>
</feature>
<dbReference type="SUPFAM" id="SSF51126">
    <property type="entry name" value="Pectin lyase-like"/>
    <property type="match status" value="1"/>
</dbReference>
<dbReference type="CDD" id="cd01344">
    <property type="entry name" value="PL2_Passenger_AT"/>
    <property type="match status" value="1"/>
</dbReference>
<protein>
    <submittedName>
        <fullName evidence="4">Autotransporter outer membrane beta-barrel domain-containing protein</fullName>
    </submittedName>
</protein>
<comment type="caution">
    <text evidence="4">The sequence shown here is derived from an EMBL/GenBank/DDBJ whole genome shotgun (WGS) entry which is preliminary data.</text>
</comment>
<organism evidence="4">
    <name type="scientific">Salmonella enterica</name>
    <name type="common">Salmonella choleraesuis</name>
    <dbReference type="NCBI Taxonomy" id="28901"/>
    <lineage>
        <taxon>Bacteria</taxon>
        <taxon>Pseudomonadati</taxon>
        <taxon>Pseudomonadota</taxon>
        <taxon>Gammaproteobacteria</taxon>
        <taxon>Enterobacterales</taxon>
        <taxon>Enterobacteriaceae</taxon>
        <taxon>Salmonella</taxon>
    </lineage>
</organism>